<dbReference type="Gene3D" id="2.30.30.40">
    <property type="entry name" value="SH3 Domains"/>
    <property type="match status" value="1"/>
</dbReference>
<organism evidence="1 2">
    <name type="scientific">Candidatus Accumulibacter vicinus</name>
    <dbReference type="NCBI Taxonomy" id="2954382"/>
    <lineage>
        <taxon>Bacteria</taxon>
        <taxon>Pseudomonadati</taxon>
        <taxon>Pseudomonadota</taxon>
        <taxon>Betaproteobacteria</taxon>
        <taxon>Candidatus Accumulibacter</taxon>
    </lineage>
</organism>
<name>A0A084Y4T0_9PROT</name>
<dbReference type="AlphaFoldDB" id="A0A084Y4T0"/>
<proteinExistence type="predicted"/>
<gene>
    <name evidence="1" type="ORF">CAPSK01_000558</name>
</gene>
<evidence type="ECO:0000313" key="2">
    <source>
        <dbReference type="Proteomes" id="UP000019812"/>
    </source>
</evidence>
<accession>A0A084Y4T0</accession>
<dbReference type="STRING" id="1457154.CAPSK01_000558"/>
<dbReference type="Proteomes" id="UP000019812">
    <property type="component" value="Unassembled WGS sequence"/>
</dbReference>
<reference evidence="1 2" key="1">
    <citation type="submission" date="2014-07" db="EMBL/GenBank/DDBJ databases">
        <title>Expanding our view of genomic diversity in Candidatus Accumulibacter clades.</title>
        <authorList>
            <person name="Skennerton C.T."/>
            <person name="Barr J.J."/>
            <person name="Slater F.R."/>
            <person name="Bond P.L."/>
            <person name="Tyson G.W."/>
        </authorList>
    </citation>
    <scope>NUCLEOTIDE SEQUENCE [LARGE SCALE GENOMIC DNA]</scope>
    <source>
        <strain evidence="2">SK-01</strain>
    </source>
</reference>
<sequence>MRGCERLRSVVYDESEKGVSVYPLAKSTKLRSNPQFSDKSQGATVSLAEPLVIQKTAHDWIHVTTADMSKTGWIHRGAVTYSERQARVIKESPHAPTNIIVITKVTSVESFTFANAAGVITWRLWLGADLSVIGGRKWVIEDGDCLSFDESASRFNGIIIKAADLTQTISRPTVWGLYCYSPTHKKLLPIADMIGAPGAPTNKVEAKPK</sequence>
<dbReference type="EMBL" id="JDSS02000008">
    <property type="protein sequence ID" value="KFB69724.1"/>
    <property type="molecule type" value="Genomic_DNA"/>
</dbReference>
<comment type="caution">
    <text evidence="1">The sequence shown here is derived from an EMBL/GenBank/DDBJ whole genome shotgun (WGS) entry which is preliminary data.</text>
</comment>
<protein>
    <submittedName>
        <fullName evidence="1">Uncharacterized protein</fullName>
    </submittedName>
</protein>
<evidence type="ECO:0000313" key="1">
    <source>
        <dbReference type="EMBL" id="KFB69724.1"/>
    </source>
</evidence>